<name>A0A9X0XDH1_9BURK</name>
<keyword evidence="2" id="KW-1185">Reference proteome</keyword>
<sequence length="100" mass="11007">MNNFVSLDTGKTFVSLGSLCLKGNISLDELDGALGHMHVAMLSSDASFSDQIASWKRQVARRLDIWRVEPAPLTEVQFREWLQTEIDKAASDSNANGPCP</sequence>
<organism evidence="1 2">
    <name type="scientific">Aquariibacter lacus</name>
    <dbReference type="NCBI Taxonomy" id="2801332"/>
    <lineage>
        <taxon>Bacteria</taxon>
        <taxon>Pseudomonadati</taxon>
        <taxon>Pseudomonadota</taxon>
        <taxon>Betaproteobacteria</taxon>
        <taxon>Burkholderiales</taxon>
        <taxon>Sphaerotilaceae</taxon>
        <taxon>Aquariibacter</taxon>
    </lineage>
</organism>
<dbReference type="RefSeq" id="WP_201823793.1">
    <property type="nucleotide sequence ID" value="NZ_JAERRA010000001.1"/>
</dbReference>
<accession>A0A9X0XDH1</accession>
<evidence type="ECO:0000313" key="1">
    <source>
        <dbReference type="EMBL" id="MBL0718792.1"/>
    </source>
</evidence>
<gene>
    <name evidence="1" type="ORF">JI742_02710</name>
</gene>
<reference evidence="1 2" key="1">
    <citation type="submission" date="2021-01" db="EMBL/GenBank/DDBJ databases">
        <title>Piscinibacter sp. Jin2 Genome sequencing and assembly.</title>
        <authorList>
            <person name="Kim I."/>
        </authorList>
    </citation>
    <scope>NUCLEOTIDE SEQUENCE [LARGE SCALE GENOMIC DNA]</scope>
    <source>
        <strain evidence="1 2">Jin2</strain>
    </source>
</reference>
<comment type="caution">
    <text evidence="1">The sequence shown here is derived from an EMBL/GenBank/DDBJ whole genome shotgun (WGS) entry which is preliminary data.</text>
</comment>
<dbReference type="Proteomes" id="UP000643207">
    <property type="component" value="Unassembled WGS sequence"/>
</dbReference>
<dbReference type="EMBL" id="JAERRA010000001">
    <property type="protein sequence ID" value="MBL0718792.1"/>
    <property type="molecule type" value="Genomic_DNA"/>
</dbReference>
<evidence type="ECO:0000313" key="2">
    <source>
        <dbReference type="Proteomes" id="UP000643207"/>
    </source>
</evidence>
<proteinExistence type="predicted"/>
<dbReference type="AlphaFoldDB" id="A0A9X0XDH1"/>
<protein>
    <submittedName>
        <fullName evidence="1">Uncharacterized protein</fullName>
    </submittedName>
</protein>